<dbReference type="PATRIC" id="fig|935198.13.peg.2229"/>
<sequence length="114" mass="13561">MNPQEIMDTIRKAQEELSNLNAKLFKYGREKEYTEQQYRIELSKKLLELRLEKCTTTIINDVARGDKRISDLRLIRGLAENKYSVCQEALRNKRLELECLRSLLTWQRVELNNS</sequence>
<name>B2TRS4_CLOBB</name>
<reference evidence="1" key="2">
    <citation type="submission" date="2009-08" db="EMBL/GenBank/DDBJ databases">
        <authorList>
            <person name="Shrivastava S."/>
            <person name="Brinkac L.M."/>
            <person name="Dodson R.J."/>
            <person name="Harkins D.M."/>
            <person name="Durkin A.S."/>
            <person name="Sutton G."/>
        </authorList>
    </citation>
    <scope>NUCLEOTIDE SEQUENCE</scope>
    <source>
        <strain evidence="1">Eklund 17B</strain>
    </source>
</reference>
<organism evidence="1">
    <name type="scientific">Clostridium botulinum (strain Eklund 17B / Type B)</name>
    <dbReference type="NCBI Taxonomy" id="935198"/>
    <lineage>
        <taxon>Bacteria</taxon>
        <taxon>Bacillati</taxon>
        <taxon>Bacillota</taxon>
        <taxon>Clostridia</taxon>
        <taxon>Eubacteriales</taxon>
        <taxon>Clostridiaceae</taxon>
        <taxon>Clostridium</taxon>
    </lineage>
</organism>
<dbReference type="AlphaFoldDB" id="B2TRS4"/>
<evidence type="ECO:0000313" key="1">
    <source>
        <dbReference type="EMBL" id="ACD24419.1"/>
    </source>
</evidence>
<accession>B2TRS4</accession>
<dbReference type="EMBL" id="CP001056">
    <property type="protein sequence ID" value="ACD24419.1"/>
    <property type="molecule type" value="Genomic_DNA"/>
</dbReference>
<gene>
    <name evidence="1" type="ordered locus">CLL_A2274</name>
</gene>
<dbReference type="KEGG" id="cbk:CLL_A2274"/>
<proteinExistence type="predicted"/>
<reference evidence="1" key="1">
    <citation type="submission" date="2009-06" db="EMBL/GenBank/DDBJ databases">
        <authorList>
            <consortium name="US DOE Joint Genome Institute (JGI-PGF)"/>
            <person name="Lucas S."/>
            <person name="Copeland A."/>
            <person name="Lapidus A."/>
            <person name="Glavina del Rio T."/>
            <person name="Dalin E."/>
            <person name="Tice H."/>
            <person name="Bruce D."/>
            <person name="Goodwin L."/>
            <person name="Pitluck S."/>
            <person name="Kyrpides N."/>
            <person name="Mavromatis K."/>
            <person name="Ivanova N."/>
            <person name="Saunders E."/>
            <person name="Brettin T."/>
            <person name="Detter J.C."/>
            <person name="Han C."/>
            <person name="Larimer F."/>
            <person name="Land M."/>
            <person name="Hauser L."/>
            <person name="Markowitz V."/>
            <person name="Cheng J.-F."/>
            <person name="Hugenholtz P."/>
            <person name="Woyke T."/>
            <person name="Wu D."/>
            <person name="Gronow S."/>
            <person name="Klenk H.-P."/>
            <person name="Eisen J.A."/>
        </authorList>
    </citation>
    <scope>NUCLEOTIDE SEQUENCE</scope>
    <source>
        <strain evidence="1">Eklund 17B</strain>
    </source>
</reference>
<protein>
    <submittedName>
        <fullName evidence="1">Uncharacterized protein</fullName>
    </submittedName>
</protein>
<dbReference type="HOGENOM" id="CLU_169503_0_0_9"/>
<accession>U4P704</accession>